<dbReference type="SUPFAM" id="SSF89550">
    <property type="entry name" value="PHP domain-like"/>
    <property type="match status" value="1"/>
</dbReference>
<organism evidence="1">
    <name type="scientific">marine sediment metagenome</name>
    <dbReference type="NCBI Taxonomy" id="412755"/>
    <lineage>
        <taxon>unclassified sequences</taxon>
        <taxon>metagenomes</taxon>
        <taxon>ecological metagenomes</taxon>
    </lineage>
</organism>
<name>X1IZ87_9ZZZZ</name>
<dbReference type="AlphaFoldDB" id="X1IZ87"/>
<dbReference type="InterPro" id="IPR016195">
    <property type="entry name" value="Pol/histidinol_Pase-like"/>
</dbReference>
<reference evidence="1" key="1">
    <citation type="journal article" date="2014" name="Front. Microbiol.">
        <title>High frequency of phylogenetically diverse reductive dehalogenase-homologous genes in deep subseafloor sedimentary metagenomes.</title>
        <authorList>
            <person name="Kawai M."/>
            <person name="Futagami T."/>
            <person name="Toyoda A."/>
            <person name="Takaki Y."/>
            <person name="Nishi S."/>
            <person name="Hori S."/>
            <person name="Arai W."/>
            <person name="Tsubouchi T."/>
            <person name="Morono Y."/>
            <person name="Uchiyama I."/>
            <person name="Ito T."/>
            <person name="Fujiyama A."/>
            <person name="Inagaki F."/>
            <person name="Takami H."/>
        </authorList>
    </citation>
    <scope>NUCLEOTIDE SEQUENCE</scope>
    <source>
        <strain evidence="1">Expedition CK06-06</strain>
    </source>
</reference>
<comment type="caution">
    <text evidence="1">The sequence shown here is derived from an EMBL/GenBank/DDBJ whole genome shotgun (WGS) entry which is preliminary data.</text>
</comment>
<dbReference type="Gene3D" id="3.20.20.140">
    <property type="entry name" value="Metal-dependent hydrolases"/>
    <property type="match status" value="1"/>
</dbReference>
<sequence length="224" mass="25467">MKPQKNVISSFEKIRKVNFGARFYKTDLHFHTPASEDARGKNRYNFNPYKAKYPTHDRDFEKHRDKVKKIQEKILANAREVAAKIVKRFVEEKLSLVAITDHNAIGTLWRDAGSKAGVMDLKAPTWYEIIDDEAKKINRQAGKNIITILPGVEISCTGIHILAVFPPHETRRAIHFVICDLLEEMGFTIEEWGKNPKVGKRSVIDAVDLIQRKGGIAIIAHIDG</sequence>
<evidence type="ECO:0008006" key="2">
    <source>
        <dbReference type="Google" id="ProtNLM"/>
    </source>
</evidence>
<evidence type="ECO:0000313" key="1">
    <source>
        <dbReference type="EMBL" id="GAH74550.1"/>
    </source>
</evidence>
<protein>
    <recommendedName>
        <fullName evidence="2">Polymerase/histidinol phosphatase N-terminal domain-containing protein</fullName>
    </recommendedName>
</protein>
<feature type="non-terminal residue" evidence="1">
    <location>
        <position position="224"/>
    </location>
</feature>
<proteinExistence type="predicted"/>
<accession>X1IZ87</accession>
<gene>
    <name evidence="1" type="ORF">S03H2_42047</name>
</gene>
<dbReference type="EMBL" id="BARU01026150">
    <property type="protein sequence ID" value="GAH74550.1"/>
    <property type="molecule type" value="Genomic_DNA"/>
</dbReference>